<dbReference type="PANTHER" id="PTHR43867">
    <property type="entry name" value="CELLULOSE SYNTHASE CATALYTIC SUBUNIT A [UDP-FORMING]"/>
    <property type="match status" value="1"/>
</dbReference>
<evidence type="ECO:0000313" key="10">
    <source>
        <dbReference type="EMBL" id="WFD18615.1"/>
    </source>
</evidence>
<evidence type="ECO:0000256" key="4">
    <source>
        <dbReference type="ARBA" id="ARBA00022692"/>
    </source>
</evidence>
<dbReference type="Proteomes" id="UP001220961">
    <property type="component" value="Chromosome 2"/>
</dbReference>
<evidence type="ECO:0000256" key="7">
    <source>
        <dbReference type="SAM" id="MobiDB-lite"/>
    </source>
</evidence>
<dbReference type="AlphaFoldDB" id="A0AAF0E4U0"/>
<dbReference type="Pfam" id="PF13632">
    <property type="entry name" value="Glyco_trans_2_3"/>
    <property type="match status" value="1"/>
</dbReference>
<feature type="compositionally biased region" description="Low complexity" evidence="7">
    <location>
        <begin position="96"/>
        <end position="114"/>
    </location>
</feature>
<feature type="region of interest" description="Disordered" evidence="7">
    <location>
        <begin position="93"/>
        <end position="117"/>
    </location>
</feature>
<evidence type="ECO:0000256" key="5">
    <source>
        <dbReference type="ARBA" id="ARBA00022989"/>
    </source>
</evidence>
<accession>A0AAF0E4U0</accession>
<evidence type="ECO:0000313" key="11">
    <source>
        <dbReference type="Proteomes" id="UP001220961"/>
    </source>
</evidence>
<proteinExistence type="predicted"/>
<dbReference type="InterPro" id="IPR050321">
    <property type="entry name" value="Glycosyltr_2/OpgH_subfam"/>
</dbReference>
<dbReference type="InterPro" id="IPR001173">
    <property type="entry name" value="Glyco_trans_2-like"/>
</dbReference>
<evidence type="ECO:0000256" key="8">
    <source>
        <dbReference type="SAM" id="Phobius"/>
    </source>
</evidence>
<comment type="subcellular location">
    <subcellularLocation>
        <location evidence="1">Membrane</location>
        <topology evidence="1">Multi-pass membrane protein</topology>
    </subcellularLocation>
</comment>
<keyword evidence="2" id="KW-0328">Glycosyltransferase</keyword>
<feature type="compositionally biased region" description="Pro residues" evidence="7">
    <location>
        <begin position="632"/>
        <end position="641"/>
    </location>
</feature>
<keyword evidence="3" id="KW-0808">Transferase</keyword>
<dbReference type="Gene3D" id="3.90.550.10">
    <property type="entry name" value="Spore Coat Polysaccharide Biosynthesis Protein SpsA, Chain A"/>
    <property type="match status" value="1"/>
</dbReference>
<protein>
    <recommendedName>
        <fullName evidence="9">Glycosyltransferase 2-like domain-containing protein</fullName>
    </recommendedName>
</protein>
<feature type="transmembrane region" description="Helical" evidence="8">
    <location>
        <begin position="175"/>
        <end position="193"/>
    </location>
</feature>
<dbReference type="GO" id="GO:0016757">
    <property type="term" value="F:glycosyltransferase activity"/>
    <property type="evidence" value="ECO:0007669"/>
    <property type="project" value="UniProtKB-KW"/>
</dbReference>
<feature type="transmembrane region" description="Helical" evidence="8">
    <location>
        <begin position="150"/>
        <end position="169"/>
    </location>
</feature>
<evidence type="ECO:0000256" key="1">
    <source>
        <dbReference type="ARBA" id="ARBA00004141"/>
    </source>
</evidence>
<feature type="domain" description="Glycosyltransferase 2-like" evidence="9">
    <location>
        <begin position="316"/>
        <end position="494"/>
    </location>
</feature>
<sequence>MRTFSHPIIVCFMREGFSLAGIHWDTLTMVRPEPVLVEPVVDPANGTYRDEKEHIPLAPDGSVDPQEPQKALIKDSYPEYVPVPVLGRNTPEEDLVSLSSGSSVGSSELGTESSIEPESKKPNVFQRLHAKYKASKLAIYGTWTKENLQYIYALIIMFGLPFGICYAIPQTGLIYVFWIGSGSLFLTTLWLIIEGLGSIPHWYYINKLHREAGTDDLCKDIGAIISAYLPNEIDTIEDCIRAVMSVDLPEGTRFRMLVAHNGGTPEQVKYLRSIISSLEPPPGVTVQDHNVLSSTSKAHNVNSAIDYFAETSPPEIVAMYDADHHPAKHSVIHALQTLKYRNADLVQGRCVVSRGSTNIAAEFDTIYAVNHAGGAFVRGFGIFGGSNGFWKFELLQRIKMDDSMLTEDVDSGFRALGSGAKVEFDPTVTSHEESPSDLKGLMKQRVRWSQGWSQVGTRHLRLLINPMISLYRRSMIFLMLHWRELFYYLTPWIIGACVYSYARDHRFAWYLFPVTGFQAAQGPVLALLAAWHVRHETHPDLNWKSYLKYLLVSPFYEMFKNMICLIAHYRNVLGLTKWNVTARKKVANAPEKKFDLADEEVAVPTLAYDQNEQPGDADSQNGDEEEEELPSNAPPTAPPPSHAFASGLNQPPTDTIHEQDGGADLDLESGMNGHTEEGTDLESSEPKHLSSAHEFGLRVPVSESERELTFSNSDMTIVPVQEPMI</sequence>
<dbReference type="EMBL" id="CP119909">
    <property type="protein sequence ID" value="WFD18615.1"/>
    <property type="molecule type" value="Genomic_DNA"/>
</dbReference>
<feature type="transmembrane region" description="Helical" evidence="8">
    <location>
        <begin position="485"/>
        <end position="502"/>
    </location>
</feature>
<name>A0AAF0E4U0_9BASI</name>
<evidence type="ECO:0000256" key="2">
    <source>
        <dbReference type="ARBA" id="ARBA00022676"/>
    </source>
</evidence>
<gene>
    <name evidence="10" type="ORF">MCAP1_000821</name>
</gene>
<evidence type="ECO:0000259" key="9">
    <source>
        <dbReference type="Pfam" id="PF13632"/>
    </source>
</evidence>
<dbReference type="PANTHER" id="PTHR43867:SF2">
    <property type="entry name" value="CELLULOSE SYNTHASE CATALYTIC SUBUNIT A [UDP-FORMING]"/>
    <property type="match status" value="1"/>
</dbReference>
<keyword evidence="11" id="KW-1185">Reference proteome</keyword>
<dbReference type="GO" id="GO:0016020">
    <property type="term" value="C:membrane"/>
    <property type="evidence" value="ECO:0007669"/>
    <property type="project" value="UniProtKB-SubCell"/>
</dbReference>
<reference evidence="10" key="1">
    <citation type="submission" date="2023-03" db="EMBL/GenBank/DDBJ databases">
        <title>Mating type loci evolution in Malassezia.</title>
        <authorList>
            <person name="Coelho M.A."/>
        </authorList>
    </citation>
    <scope>NUCLEOTIDE SEQUENCE</scope>
    <source>
        <strain evidence="10">CBS 10434</strain>
    </source>
</reference>
<keyword evidence="6 8" id="KW-0472">Membrane</keyword>
<dbReference type="CDD" id="cd06423">
    <property type="entry name" value="CESA_like"/>
    <property type="match status" value="1"/>
</dbReference>
<keyword evidence="4 8" id="KW-0812">Transmembrane</keyword>
<evidence type="ECO:0000256" key="6">
    <source>
        <dbReference type="ARBA" id="ARBA00023136"/>
    </source>
</evidence>
<evidence type="ECO:0000256" key="3">
    <source>
        <dbReference type="ARBA" id="ARBA00022679"/>
    </source>
</evidence>
<keyword evidence="5 8" id="KW-1133">Transmembrane helix</keyword>
<dbReference type="SUPFAM" id="SSF53448">
    <property type="entry name" value="Nucleotide-diphospho-sugar transferases"/>
    <property type="match status" value="1"/>
</dbReference>
<organism evidence="10 11">
    <name type="scientific">Malassezia caprae</name>
    <dbReference type="NCBI Taxonomy" id="1381934"/>
    <lineage>
        <taxon>Eukaryota</taxon>
        <taxon>Fungi</taxon>
        <taxon>Dikarya</taxon>
        <taxon>Basidiomycota</taxon>
        <taxon>Ustilaginomycotina</taxon>
        <taxon>Malasseziomycetes</taxon>
        <taxon>Malasseziales</taxon>
        <taxon>Malasseziaceae</taxon>
        <taxon>Malassezia</taxon>
    </lineage>
</organism>
<dbReference type="InterPro" id="IPR029044">
    <property type="entry name" value="Nucleotide-diphossugar_trans"/>
</dbReference>
<feature type="region of interest" description="Disordered" evidence="7">
    <location>
        <begin position="605"/>
        <end position="694"/>
    </location>
</feature>